<reference evidence="4" key="1">
    <citation type="submission" date="2021-03" db="EMBL/GenBank/DDBJ databases">
        <authorList>
            <person name="Kanchanasin P."/>
            <person name="Saeng-In P."/>
            <person name="Phongsopitanun W."/>
            <person name="Yuki M."/>
            <person name="Kudo T."/>
            <person name="Ohkuma M."/>
            <person name="Tanasupawat S."/>
        </authorList>
    </citation>
    <scope>NUCLEOTIDE SEQUENCE</scope>
    <source>
        <strain evidence="4">GKU 128</strain>
    </source>
</reference>
<dbReference type="InterPro" id="IPR050966">
    <property type="entry name" value="Glutamyl_endopeptidase"/>
</dbReference>
<keyword evidence="1 2" id="KW-0732">Signal</keyword>
<dbReference type="GO" id="GO:0006508">
    <property type="term" value="P:proteolysis"/>
    <property type="evidence" value="ECO:0007669"/>
    <property type="project" value="UniProtKB-KW"/>
</dbReference>
<dbReference type="InterPro" id="IPR018114">
    <property type="entry name" value="TRYPSIN_HIS"/>
</dbReference>
<dbReference type="PROSITE" id="PS50240">
    <property type="entry name" value="TRYPSIN_DOM"/>
    <property type="match status" value="1"/>
</dbReference>
<dbReference type="InterPro" id="IPR001254">
    <property type="entry name" value="Trypsin_dom"/>
</dbReference>
<dbReference type="Proteomes" id="UP000669179">
    <property type="component" value="Unassembled WGS sequence"/>
</dbReference>
<gene>
    <name evidence="4" type="ORF">J4573_05870</name>
</gene>
<keyword evidence="4" id="KW-0378">Hydrolase</keyword>
<feature type="chain" id="PRO_5038470300" evidence="2">
    <location>
        <begin position="21"/>
        <end position="313"/>
    </location>
</feature>
<comment type="caution">
    <text evidence="4">The sequence shown here is derived from an EMBL/GenBank/DDBJ whole genome shotgun (WGS) entry which is preliminary data.</text>
</comment>
<dbReference type="InterPro" id="IPR043504">
    <property type="entry name" value="Peptidase_S1_PA_chymotrypsin"/>
</dbReference>
<evidence type="ECO:0000313" key="5">
    <source>
        <dbReference type="Proteomes" id="UP000669179"/>
    </source>
</evidence>
<evidence type="ECO:0000313" key="4">
    <source>
        <dbReference type="EMBL" id="MBO2446609.1"/>
    </source>
</evidence>
<organism evidence="4 5">
    <name type="scientific">Actinomadura barringtoniae</name>
    <dbReference type="NCBI Taxonomy" id="1427535"/>
    <lineage>
        <taxon>Bacteria</taxon>
        <taxon>Bacillati</taxon>
        <taxon>Actinomycetota</taxon>
        <taxon>Actinomycetes</taxon>
        <taxon>Streptosporangiales</taxon>
        <taxon>Thermomonosporaceae</taxon>
        <taxon>Actinomadura</taxon>
    </lineage>
</organism>
<dbReference type="EMBL" id="JAGEOJ010000002">
    <property type="protein sequence ID" value="MBO2446609.1"/>
    <property type="molecule type" value="Genomic_DNA"/>
</dbReference>
<dbReference type="AlphaFoldDB" id="A0A939PBK7"/>
<dbReference type="PANTHER" id="PTHR15462">
    <property type="entry name" value="SERINE PROTEASE"/>
    <property type="match status" value="1"/>
</dbReference>
<protein>
    <submittedName>
        <fullName evidence="4">Trypsin-like serine protease</fullName>
    </submittedName>
</protein>
<accession>A0A939PBK7</accession>
<dbReference type="Gene3D" id="2.40.10.10">
    <property type="entry name" value="Trypsin-like serine proteases"/>
    <property type="match status" value="2"/>
</dbReference>
<dbReference type="Pfam" id="PF00089">
    <property type="entry name" value="Trypsin"/>
    <property type="match status" value="1"/>
</dbReference>
<dbReference type="PANTHER" id="PTHR15462:SF8">
    <property type="entry name" value="SERINE PROTEASE"/>
    <property type="match status" value="1"/>
</dbReference>
<sequence length="313" mass="33606">MHLGRKRVTAAVVASTGVVAAGVGAVAYASGGATAKTHAVDMMASAEISSADAGKTEQYWTAQRMSKATPVDGRSNTVGVRSTQASAQAAHATAYGGVPTVGAVFFNNGNGDHYCSASVVNSYSKRLLLTAAHCIHGGKGGHYATKVAFVPRYDKGKRPYGTWTARRLVVDQRWQRNSDADLDFGFISLNSRSGRNIQGVVGANKLAINQGVGRWVTVTGYPRIAWDKRDRPIYCTVKTKRQSRYQLRMDCTGFFGGTSGSPWLLNVSSKTHTGYINGVIGGYQGGGNSPNISYTPYFDKDVYNMRAWTDKHA</sequence>
<dbReference type="RefSeq" id="WP_208254199.1">
    <property type="nucleotide sequence ID" value="NZ_JAGEOJ010000002.1"/>
</dbReference>
<evidence type="ECO:0000256" key="1">
    <source>
        <dbReference type="ARBA" id="ARBA00022729"/>
    </source>
</evidence>
<keyword evidence="4" id="KW-0645">Protease</keyword>
<feature type="signal peptide" evidence="2">
    <location>
        <begin position="1"/>
        <end position="20"/>
    </location>
</feature>
<evidence type="ECO:0000259" key="3">
    <source>
        <dbReference type="PROSITE" id="PS50240"/>
    </source>
</evidence>
<dbReference type="PROSITE" id="PS00134">
    <property type="entry name" value="TRYPSIN_HIS"/>
    <property type="match status" value="1"/>
</dbReference>
<evidence type="ECO:0000256" key="2">
    <source>
        <dbReference type="SAM" id="SignalP"/>
    </source>
</evidence>
<feature type="domain" description="Peptidase S1" evidence="3">
    <location>
        <begin position="77"/>
        <end position="313"/>
    </location>
</feature>
<dbReference type="InterPro" id="IPR009003">
    <property type="entry name" value="Peptidase_S1_PA"/>
</dbReference>
<dbReference type="GO" id="GO:0004252">
    <property type="term" value="F:serine-type endopeptidase activity"/>
    <property type="evidence" value="ECO:0007669"/>
    <property type="project" value="InterPro"/>
</dbReference>
<dbReference type="SUPFAM" id="SSF50494">
    <property type="entry name" value="Trypsin-like serine proteases"/>
    <property type="match status" value="1"/>
</dbReference>
<proteinExistence type="predicted"/>
<keyword evidence="5" id="KW-1185">Reference proteome</keyword>
<name>A0A939PBK7_9ACTN</name>